<organism evidence="1 2">
    <name type="scientific">Hygrophoropsis aurantiaca</name>
    <dbReference type="NCBI Taxonomy" id="72124"/>
    <lineage>
        <taxon>Eukaryota</taxon>
        <taxon>Fungi</taxon>
        <taxon>Dikarya</taxon>
        <taxon>Basidiomycota</taxon>
        <taxon>Agaricomycotina</taxon>
        <taxon>Agaricomycetes</taxon>
        <taxon>Agaricomycetidae</taxon>
        <taxon>Boletales</taxon>
        <taxon>Coniophorineae</taxon>
        <taxon>Hygrophoropsidaceae</taxon>
        <taxon>Hygrophoropsis</taxon>
    </lineage>
</organism>
<evidence type="ECO:0000313" key="2">
    <source>
        <dbReference type="Proteomes" id="UP000790377"/>
    </source>
</evidence>
<gene>
    <name evidence="1" type="ORF">BJ138DRAFT_1143990</name>
</gene>
<protein>
    <submittedName>
        <fullName evidence="1">Uncharacterized protein</fullName>
    </submittedName>
</protein>
<name>A0ACB8AMN8_9AGAM</name>
<accession>A0ACB8AMN8</accession>
<keyword evidence="2" id="KW-1185">Reference proteome</keyword>
<reference evidence="1" key="1">
    <citation type="journal article" date="2021" name="New Phytol.">
        <title>Evolutionary innovations through gain and loss of genes in the ectomycorrhizal Boletales.</title>
        <authorList>
            <person name="Wu G."/>
            <person name="Miyauchi S."/>
            <person name="Morin E."/>
            <person name="Kuo A."/>
            <person name="Drula E."/>
            <person name="Varga T."/>
            <person name="Kohler A."/>
            <person name="Feng B."/>
            <person name="Cao Y."/>
            <person name="Lipzen A."/>
            <person name="Daum C."/>
            <person name="Hundley H."/>
            <person name="Pangilinan J."/>
            <person name="Johnson J."/>
            <person name="Barry K."/>
            <person name="LaButti K."/>
            <person name="Ng V."/>
            <person name="Ahrendt S."/>
            <person name="Min B."/>
            <person name="Choi I.G."/>
            <person name="Park H."/>
            <person name="Plett J.M."/>
            <person name="Magnuson J."/>
            <person name="Spatafora J.W."/>
            <person name="Nagy L.G."/>
            <person name="Henrissat B."/>
            <person name="Grigoriev I.V."/>
            <person name="Yang Z.L."/>
            <person name="Xu J."/>
            <person name="Martin F.M."/>
        </authorList>
    </citation>
    <scope>NUCLEOTIDE SEQUENCE</scope>
    <source>
        <strain evidence="1">ATCC 28755</strain>
    </source>
</reference>
<evidence type="ECO:0000313" key="1">
    <source>
        <dbReference type="EMBL" id="KAH7914429.1"/>
    </source>
</evidence>
<proteinExistence type="predicted"/>
<sequence>MYHSDGRRRSRPKASTLHGWLVKWRATFSGNEALRKEGMREMKEAKLVRQWKQQRKATRKHSENRGPLAFLGLGKKKKHPRRPSLYTRSSSRHSSKKSGSSRALVTKPPTPSRKASEKRPPAVKRPSGHSSRHPSYNSRMTAAKPRPPRK</sequence>
<dbReference type="EMBL" id="MU267614">
    <property type="protein sequence ID" value="KAH7914429.1"/>
    <property type="molecule type" value="Genomic_DNA"/>
</dbReference>
<comment type="caution">
    <text evidence="1">The sequence shown here is derived from an EMBL/GenBank/DDBJ whole genome shotgun (WGS) entry which is preliminary data.</text>
</comment>
<dbReference type="Proteomes" id="UP000790377">
    <property type="component" value="Unassembled WGS sequence"/>
</dbReference>